<feature type="compositionally biased region" description="Pro residues" evidence="1">
    <location>
        <begin position="60"/>
        <end position="78"/>
    </location>
</feature>
<accession>A0ABD1EUH3</accession>
<reference evidence="2 3" key="1">
    <citation type="submission" date="2024-05" db="EMBL/GenBank/DDBJ databases">
        <title>Genetic variation in Jamaican populations of the coffee berry borer (Hypothenemus hampei).</title>
        <authorList>
            <person name="Errbii M."/>
            <person name="Myrie A."/>
        </authorList>
    </citation>
    <scope>NUCLEOTIDE SEQUENCE [LARGE SCALE GENOMIC DNA]</scope>
    <source>
        <strain evidence="2">JA-Hopewell-2020-01-JO</strain>
        <tissue evidence="2">Whole body</tissue>
    </source>
</reference>
<evidence type="ECO:0000256" key="1">
    <source>
        <dbReference type="SAM" id="MobiDB-lite"/>
    </source>
</evidence>
<gene>
    <name evidence="2" type="ORF">ABEB36_007584</name>
</gene>
<organism evidence="2 3">
    <name type="scientific">Hypothenemus hampei</name>
    <name type="common">Coffee berry borer</name>
    <dbReference type="NCBI Taxonomy" id="57062"/>
    <lineage>
        <taxon>Eukaryota</taxon>
        <taxon>Metazoa</taxon>
        <taxon>Ecdysozoa</taxon>
        <taxon>Arthropoda</taxon>
        <taxon>Hexapoda</taxon>
        <taxon>Insecta</taxon>
        <taxon>Pterygota</taxon>
        <taxon>Neoptera</taxon>
        <taxon>Endopterygota</taxon>
        <taxon>Coleoptera</taxon>
        <taxon>Polyphaga</taxon>
        <taxon>Cucujiformia</taxon>
        <taxon>Curculionidae</taxon>
        <taxon>Scolytinae</taxon>
        <taxon>Hypothenemus</taxon>
    </lineage>
</organism>
<feature type="region of interest" description="Disordered" evidence="1">
    <location>
        <begin position="46"/>
        <end position="80"/>
    </location>
</feature>
<evidence type="ECO:0000313" key="2">
    <source>
        <dbReference type="EMBL" id="KAL1502443.1"/>
    </source>
</evidence>
<keyword evidence="3" id="KW-1185">Reference proteome</keyword>
<comment type="caution">
    <text evidence="2">The sequence shown here is derived from an EMBL/GenBank/DDBJ whole genome shotgun (WGS) entry which is preliminary data.</text>
</comment>
<dbReference type="Proteomes" id="UP001566132">
    <property type="component" value="Unassembled WGS sequence"/>
</dbReference>
<sequence>MPVCPLCHCAADIRCVHRPMGWKPPVKEVTRVVVRKEQHEVHYHHHHHYTSTGNHEAPPAYSPPAIPEYKPVPPPPGPGQVFSTVQHTIKLLGPQCGHYTVDPSCEHCGAFRW</sequence>
<protein>
    <submittedName>
        <fullName evidence="2">Uncharacterized protein</fullName>
    </submittedName>
</protein>
<dbReference type="EMBL" id="JBDJPC010000005">
    <property type="protein sequence ID" value="KAL1502443.1"/>
    <property type="molecule type" value="Genomic_DNA"/>
</dbReference>
<dbReference type="AlphaFoldDB" id="A0ABD1EUH3"/>
<proteinExistence type="predicted"/>
<name>A0ABD1EUH3_HYPHA</name>
<evidence type="ECO:0000313" key="3">
    <source>
        <dbReference type="Proteomes" id="UP001566132"/>
    </source>
</evidence>